<dbReference type="InterPro" id="IPR006118">
    <property type="entry name" value="Recombinase_CS"/>
</dbReference>
<dbReference type="RefSeq" id="WP_244746532.1">
    <property type="nucleotide sequence ID" value="NZ_CP095071.1"/>
</dbReference>
<keyword evidence="8" id="KW-1185">Reference proteome</keyword>
<gene>
    <name evidence="7" type="ORF">MUN87_04750</name>
</gene>
<dbReference type="SUPFAM" id="SSF53041">
    <property type="entry name" value="Resolvase-like"/>
    <property type="match status" value="1"/>
</dbReference>
<feature type="active site" description="O-(5'-phospho-DNA)-serine intermediate" evidence="4">
    <location>
        <position position="9"/>
    </location>
</feature>
<evidence type="ECO:0000256" key="3">
    <source>
        <dbReference type="ARBA" id="ARBA00023172"/>
    </source>
</evidence>
<feature type="domain" description="Resolvase/invertase-type recombinase catalytic" evidence="6">
    <location>
        <begin position="1"/>
        <end position="134"/>
    </location>
</feature>
<proteinExistence type="predicted"/>
<organism evidence="7 8">
    <name type="scientific">Gracilibacillus salinarum</name>
    <dbReference type="NCBI Taxonomy" id="2932255"/>
    <lineage>
        <taxon>Bacteria</taxon>
        <taxon>Bacillati</taxon>
        <taxon>Bacillota</taxon>
        <taxon>Bacilli</taxon>
        <taxon>Bacillales</taxon>
        <taxon>Bacillaceae</taxon>
        <taxon>Gracilibacillus</taxon>
    </lineage>
</organism>
<evidence type="ECO:0000256" key="5">
    <source>
        <dbReference type="SAM" id="MobiDB-lite"/>
    </source>
</evidence>
<dbReference type="PANTHER" id="PTHR30461">
    <property type="entry name" value="DNA-INVERTASE FROM LAMBDOID PROPHAGE"/>
    <property type="match status" value="1"/>
</dbReference>
<evidence type="ECO:0000313" key="7">
    <source>
        <dbReference type="EMBL" id="UOQ86211.1"/>
    </source>
</evidence>
<evidence type="ECO:0000313" key="8">
    <source>
        <dbReference type="Proteomes" id="UP000831537"/>
    </source>
</evidence>
<evidence type="ECO:0000256" key="2">
    <source>
        <dbReference type="ARBA" id="ARBA00023125"/>
    </source>
</evidence>
<dbReference type="PROSITE" id="PS51736">
    <property type="entry name" value="RECOMBINASES_3"/>
    <property type="match status" value="1"/>
</dbReference>
<evidence type="ECO:0000256" key="4">
    <source>
        <dbReference type="PROSITE-ProRule" id="PRU10137"/>
    </source>
</evidence>
<dbReference type="CDD" id="cd03768">
    <property type="entry name" value="SR_ResInv"/>
    <property type="match status" value="1"/>
</dbReference>
<dbReference type="InterPro" id="IPR006119">
    <property type="entry name" value="Resolv_N"/>
</dbReference>
<reference evidence="7 8" key="1">
    <citation type="submission" date="2022-04" db="EMBL/GenBank/DDBJ databases">
        <title>Gracilibacillus sp. isolated from saltern.</title>
        <authorList>
            <person name="Won M."/>
            <person name="Lee C.-M."/>
            <person name="Woen H.-Y."/>
            <person name="Kwon S.-W."/>
        </authorList>
    </citation>
    <scope>NUCLEOTIDE SEQUENCE [LARGE SCALE GENOMIC DNA]</scope>
    <source>
        <strain evidence="7 8">SSPM10-3</strain>
    </source>
</reference>
<accession>A0ABY4GPR7</accession>
<dbReference type="Gene3D" id="1.10.10.60">
    <property type="entry name" value="Homeodomain-like"/>
    <property type="match status" value="1"/>
</dbReference>
<dbReference type="EMBL" id="CP095071">
    <property type="protein sequence ID" value="UOQ86211.1"/>
    <property type="molecule type" value="Genomic_DNA"/>
</dbReference>
<dbReference type="PANTHER" id="PTHR30461:SF2">
    <property type="entry name" value="SERINE RECOMBINASE PINE-RELATED"/>
    <property type="match status" value="1"/>
</dbReference>
<sequence length="189" mass="20969">MKIGYARVSTADQSLSVQEDALNSAGVERLYSEKDSGGKWQRKELHRMLDALRPGDTLIVYKLDRLARSQKQLQDIAHMLKSGDIELVSISEQLDTRTPMGKAMFGMIGIMAELERDMIRERTTAGLASARARGRKGGRPKADPAKVKKALALYDSKEYSVPQITEETGISKALLYKELNKRKQSGVGS</sequence>
<name>A0ABY4GPR7_9BACI</name>
<dbReference type="Pfam" id="PF00239">
    <property type="entry name" value="Resolvase"/>
    <property type="match status" value="1"/>
</dbReference>
<dbReference type="SMART" id="SM00857">
    <property type="entry name" value="Resolvase"/>
    <property type="match status" value="1"/>
</dbReference>
<keyword evidence="3" id="KW-0233">DNA recombination</keyword>
<evidence type="ECO:0000259" key="6">
    <source>
        <dbReference type="PROSITE" id="PS51736"/>
    </source>
</evidence>
<dbReference type="InterPro" id="IPR050639">
    <property type="entry name" value="SSR_resolvase"/>
</dbReference>
<keyword evidence="2" id="KW-0238">DNA-binding</keyword>
<dbReference type="InterPro" id="IPR036162">
    <property type="entry name" value="Resolvase-like_N_sf"/>
</dbReference>
<evidence type="ECO:0000256" key="1">
    <source>
        <dbReference type="ARBA" id="ARBA00022908"/>
    </source>
</evidence>
<dbReference type="PROSITE" id="PS00397">
    <property type="entry name" value="RECOMBINASES_1"/>
    <property type="match status" value="1"/>
</dbReference>
<dbReference type="PROSITE" id="PS00398">
    <property type="entry name" value="RECOMBINASES_2"/>
    <property type="match status" value="1"/>
</dbReference>
<dbReference type="Proteomes" id="UP000831537">
    <property type="component" value="Chromosome"/>
</dbReference>
<feature type="region of interest" description="Disordered" evidence="5">
    <location>
        <begin position="126"/>
        <end position="145"/>
    </location>
</feature>
<dbReference type="Gene3D" id="3.40.50.1390">
    <property type="entry name" value="Resolvase, N-terminal catalytic domain"/>
    <property type="match status" value="1"/>
</dbReference>
<keyword evidence="1" id="KW-0229">DNA integration</keyword>
<protein>
    <submittedName>
        <fullName evidence="7">Recombinase family protein</fullName>
    </submittedName>
</protein>